<dbReference type="RefSeq" id="WP_228855364.1">
    <property type="nucleotide sequence ID" value="NZ_AP024086.1"/>
</dbReference>
<dbReference type="InterPro" id="IPR019734">
    <property type="entry name" value="TPR_rpt"/>
</dbReference>
<dbReference type="PROSITE" id="PS50005">
    <property type="entry name" value="TPR"/>
    <property type="match status" value="2"/>
</dbReference>
<feature type="repeat" description="TPR" evidence="1">
    <location>
        <begin position="135"/>
        <end position="168"/>
    </location>
</feature>
<feature type="repeat" description="TPR" evidence="1">
    <location>
        <begin position="169"/>
        <end position="202"/>
    </location>
</feature>
<keyword evidence="2" id="KW-0812">Transmembrane</keyword>
<dbReference type="EMBL" id="AP024086">
    <property type="protein sequence ID" value="BCL63074.1"/>
    <property type="molecule type" value="Genomic_DNA"/>
</dbReference>
<keyword evidence="2" id="KW-0472">Membrane</keyword>
<keyword evidence="2" id="KW-1133">Transmembrane helix</keyword>
<accession>A0A8D5FRK3</accession>
<evidence type="ECO:0000256" key="1">
    <source>
        <dbReference type="PROSITE-ProRule" id="PRU00339"/>
    </source>
</evidence>
<name>A0A8D5FRK3_9BACT</name>
<feature type="transmembrane region" description="Helical" evidence="2">
    <location>
        <begin position="57"/>
        <end position="77"/>
    </location>
</feature>
<sequence length="376" mass="43181">MKYEQQAQLEEALRNLPEQLPPEDLHDRIMDKLIEEKGKSWFAGIIESSAALFKVSFSPLSAALVGICLILAFYGGFKIGQTDGNVKSANVRLLPVPAKMNSEAYLYLARSLLAAGEPQKALGALRRAGVMRSTPEYRYWQGMVYYALGNLEKERESYQQLLQQRPDYLPARLNLAHNYLENRQLEKAEELYAQVLRIDPRQERARYNHAFVLHLQGRVDEEIRAWKDFLFHFRKGSLALQAVRHLHERGDYTWRVYRIGYRAVILNQENLLGEDMAKKEREIDYLFRQLGGQSLAELNIVVFFRGDDAQAKKISLDIKTMLTARLSTGNGKEIVRGSWFGEPEVVKKGDGSTLQLPKGILIFGVLQHQEKREERV</sequence>
<keyword evidence="1" id="KW-0802">TPR repeat</keyword>
<dbReference type="KEGG" id="dbk:DGMP_37670"/>
<evidence type="ECO:0000313" key="3">
    <source>
        <dbReference type="EMBL" id="BCL63074.1"/>
    </source>
</evidence>
<dbReference type="Pfam" id="PF13174">
    <property type="entry name" value="TPR_6"/>
    <property type="match status" value="1"/>
</dbReference>
<evidence type="ECO:0008006" key="5">
    <source>
        <dbReference type="Google" id="ProtNLM"/>
    </source>
</evidence>
<reference evidence="3" key="1">
    <citation type="submission" date="2020-09" db="EMBL/GenBank/DDBJ databases">
        <title>Desulfogranum mesoprofundum gen. nov., sp. nov., a novel mesophilic, sulfate-reducing chemolithoautotroph isolated from a deep-sea hydrothermal vent chimney in the Suiyo Seamount.</title>
        <authorList>
            <person name="Hashimoto Y."/>
            <person name="Nakagawa S."/>
        </authorList>
    </citation>
    <scope>NUCLEOTIDE SEQUENCE</scope>
    <source>
        <strain evidence="3">KT2</strain>
    </source>
</reference>
<keyword evidence="4" id="KW-1185">Reference proteome</keyword>
<dbReference type="Pfam" id="PF14559">
    <property type="entry name" value="TPR_19"/>
    <property type="match status" value="1"/>
</dbReference>
<evidence type="ECO:0000256" key="2">
    <source>
        <dbReference type="SAM" id="Phobius"/>
    </source>
</evidence>
<proteinExistence type="predicted"/>
<gene>
    <name evidence="3" type="ORF">DGMP_37670</name>
</gene>
<dbReference type="Proteomes" id="UP000826725">
    <property type="component" value="Chromosome"/>
</dbReference>
<dbReference type="AlphaFoldDB" id="A0A8D5FRK3"/>
<organism evidence="3 4">
    <name type="scientific">Desulfomarina profundi</name>
    <dbReference type="NCBI Taxonomy" id="2772557"/>
    <lineage>
        <taxon>Bacteria</taxon>
        <taxon>Pseudomonadati</taxon>
        <taxon>Thermodesulfobacteriota</taxon>
        <taxon>Desulfobulbia</taxon>
        <taxon>Desulfobulbales</taxon>
        <taxon>Desulfobulbaceae</taxon>
        <taxon>Desulfomarina</taxon>
    </lineage>
</organism>
<dbReference type="SMART" id="SM00028">
    <property type="entry name" value="TPR"/>
    <property type="match status" value="3"/>
</dbReference>
<protein>
    <recommendedName>
        <fullName evidence="5">Tetratricopeptide repeat protein</fullName>
    </recommendedName>
</protein>
<evidence type="ECO:0000313" key="4">
    <source>
        <dbReference type="Proteomes" id="UP000826725"/>
    </source>
</evidence>